<evidence type="ECO:0000313" key="1">
    <source>
        <dbReference type="EMBL" id="MBB5842728.1"/>
    </source>
</evidence>
<name>A0A841AK60_9MICO</name>
<dbReference type="EMBL" id="JACHMJ010000001">
    <property type="protein sequence ID" value="MBB5842728.1"/>
    <property type="molecule type" value="Genomic_DNA"/>
</dbReference>
<dbReference type="Proteomes" id="UP000536685">
    <property type="component" value="Unassembled WGS sequence"/>
</dbReference>
<dbReference type="GO" id="GO:0004849">
    <property type="term" value="F:uridine kinase activity"/>
    <property type="evidence" value="ECO:0007669"/>
    <property type="project" value="UniProtKB-EC"/>
</dbReference>
<dbReference type="InterPro" id="IPR027417">
    <property type="entry name" value="P-loop_NTPase"/>
</dbReference>
<keyword evidence="1" id="KW-0808">Transferase</keyword>
<dbReference type="SUPFAM" id="SSF52540">
    <property type="entry name" value="P-loop containing nucleoside triphosphate hydrolases"/>
    <property type="match status" value="1"/>
</dbReference>
<keyword evidence="1" id="KW-0418">Kinase</keyword>
<protein>
    <submittedName>
        <fullName evidence="1">Uridine kinase</fullName>
        <ecNumber evidence="1">2.7.1.48</ecNumber>
    </submittedName>
</protein>
<gene>
    <name evidence="1" type="ORF">HD599_001051</name>
</gene>
<dbReference type="AlphaFoldDB" id="A0A841AK60"/>
<comment type="caution">
    <text evidence="1">The sequence shown here is derived from an EMBL/GenBank/DDBJ whole genome shotgun (WGS) entry which is preliminary data.</text>
</comment>
<dbReference type="Gene3D" id="3.40.50.300">
    <property type="entry name" value="P-loop containing nucleotide triphosphate hydrolases"/>
    <property type="match status" value="1"/>
</dbReference>
<dbReference type="RefSeq" id="WP_184234294.1">
    <property type="nucleotide sequence ID" value="NZ_JACHMJ010000001.1"/>
</dbReference>
<reference evidence="1 2" key="1">
    <citation type="submission" date="2020-08" db="EMBL/GenBank/DDBJ databases">
        <title>Sequencing the genomes of 1000 actinobacteria strains.</title>
        <authorList>
            <person name="Klenk H.-P."/>
        </authorList>
    </citation>
    <scope>NUCLEOTIDE SEQUENCE [LARGE SCALE GENOMIC DNA]</scope>
    <source>
        <strain evidence="1 2">DSM 105784</strain>
    </source>
</reference>
<proteinExistence type="predicted"/>
<accession>A0A841AK60</accession>
<sequence length="224" mass="25262">MTTWAPQKKDTLAALADEILHNYGRGRATVAVDGTDVAGTTEFADELAAAMRLKGHTVFRASIEGFHRPRADRYARGRDSAEGFYRDSYDYLTFQRTLIEPFRMAGSTGFVPAAFDVRRDAQIEPTWLTGPADALLVVDGNFLQRPELRGLWNYSVWLDIPDYVADDRRAARDLADPNPRPERNLRYSGAQELYRAESHPRRSATAIINNADVEHPRRVFADSC</sequence>
<evidence type="ECO:0000313" key="2">
    <source>
        <dbReference type="Proteomes" id="UP000536685"/>
    </source>
</evidence>
<organism evidence="1 2">
    <name type="scientific">Conyzicola lurida</name>
    <dbReference type="NCBI Taxonomy" id="1172621"/>
    <lineage>
        <taxon>Bacteria</taxon>
        <taxon>Bacillati</taxon>
        <taxon>Actinomycetota</taxon>
        <taxon>Actinomycetes</taxon>
        <taxon>Micrococcales</taxon>
        <taxon>Microbacteriaceae</taxon>
        <taxon>Conyzicola</taxon>
    </lineage>
</organism>
<dbReference type="EC" id="2.7.1.48" evidence="1"/>
<keyword evidence="2" id="KW-1185">Reference proteome</keyword>